<gene>
    <name evidence="2" type="ORF">SAMN00017477_0751</name>
</gene>
<dbReference type="RefSeq" id="WP_084230399.1">
    <property type="nucleotide sequence ID" value="NZ_FWWR01000009.1"/>
</dbReference>
<accession>A0A1W1UVK8</accession>
<dbReference type="STRING" id="573058.SAMN00017477_0751"/>
<dbReference type="AlphaFoldDB" id="A0A1W1UVK8"/>
<evidence type="ECO:0000313" key="2">
    <source>
        <dbReference type="EMBL" id="SMB85066.1"/>
    </source>
</evidence>
<dbReference type="Pfam" id="PF21778">
    <property type="entry name" value="DUF6873"/>
    <property type="match status" value="1"/>
</dbReference>
<protein>
    <recommendedName>
        <fullName evidence="1">DUF6873 domain-containing protein</fullName>
    </recommendedName>
</protein>
<reference evidence="3" key="1">
    <citation type="submission" date="2017-04" db="EMBL/GenBank/DDBJ databases">
        <authorList>
            <person name="Varghese N."/>
            <person name="Submissions S."/>
        </authorList>
    </citation>
    <scope>NUCLEOTIDE SEQUENCE [LARGE SCALE GENOMIC DNA]</scope>
    <source>
        <strain evidence="3">DSM 20463</strain>
    </source>
</reference>
<sequence length="225" mass="26138">MIFVDYYARDEIVKNLEKHGTVVRTKRNENILDGIEAHPDLLIRRLDSKTVAVDSENFEYYEKYLECKKIIEVEGIRSPYPNHVKLNFAVYKNLFIHNLKFTDEKVLEFYKERDFTFIDVKQGYTKCNLAVGKNCLITSDVDIYEKLKDLTNILLIDHKQIELRNFNYGFIGGCTGLVDGKLFFTGVLDGHSSKNKIIKFLEANNENFEFLTESTIIDIGSIIEI</sequence>
<dbReference type="Proteomes" id="UP000192368">
    <property type="component" value="Unassembled WGS sequence"/>
</dbReference>
<keyword evidence="3" id="KW-1185">Reference proteome</keyword>
<feature type="domain" description="DUF6873" evidence="1">
    <location>
        <begin position="3"/>
        <end position="223"/>
    </location>
</feature>
<name>A0A1W1UVK8_PEPAS</name>
<evidence type="ECO:0000259" key="1">
    <source>
        <dbReference type="Pfam" id="PF21778"/>
    </source>
</evidence>
<dbReference type="InterPro" id="IPR049238">
    <property type="entry name" value="DUF6873"/>
</dbReference>
<dbReference type="EMBL" id="FWWR01000009">
    <property type="protein sequence ID" value="SMB85066.1"/>
    <property type="molecule type" value="Genomic_DNA"/>
</dbReference>
<dbReference type="OrthoDB" id="1753686at2"/>
<proteinExistence type="predicted"/>
<organism evidence="2 3">
    <name type="scientific">Peptoniphilus asaccharolyticus DSM 20463</name>
    <dbReference type="NCBI Taxonomy" id="573058"/>
    <lineage>
        <taxon>Bacteria</taxon>
        <taxon>Bacillati</taxon>
        <taxon>Bacillota</taxon>
        <taxon>Tissierellia</taxon>
        <taxon>Tissierellales</taxon>
        <taxon>Peptoniphilaceae</taxon>
        <taxon>Peptoniphilus</taxon>
    </lineage>
</organism>
<evidence type="ECO:0000313" key="3">
    <source>
        <dbReference type="Proteomes" id="UP000192368"/>
    </source>
</evidence>